<evidence type="ECO:0000313" key="2">
    <source>
        <dbReference type="EMBL" id="CAL6030004.1"/>
    </source>
</evidence>
<keyword evidence="3" id="KW-1185">Reference proteome</keyword>
<comment type="caution">
    <text evidence="1">The sequence shown here is derived from an EMBL/GenBank/DDBJ whole genome shotgun (WGS) entry which is preliminary data.</text>
</comment>
<evidence type="ECO:0000313" key="1">
    <source>
        <dbReference type="EMBL" id="CAI9962678.1"/>
    </source>
</evidence>
<dbReference type="AlphaFoldDB" id="A0AA86QRG0"/>
<dbReference type="Proteomes" id="UP001642409">
    <property type="component" value="Unassembled WGS sequence"/>
</dbReference>
<dbReference type="EMBL" id="CATOUU010000959">
    <property type="protein sequence ID" value="CAI9962678.1"/>
    <property type="molecule type" value="Genomic_DNA"/>
</dbReference>
<sequence length="155" mass="18307">MPENKQIIQNAMPKFNLLILKAINEHFLSQGMPELTNQPLKETLVNYRKQYAIKRIHLNFKQLAAQLGVTEKDVSHMFRTLQDNELDALPEDTAEAIRQRIELQWAQYSQYNKFDRVRLIKNTIECDFNLASQFQCSPRKITNKINFILKKLQDE</sequence>
<accession>A0AA86QRG0</accession>
<evidence type="ECO:0000313" key="3">
    <source>
        <dbReference type="Proteomes" id="UP001642409"/>
    </source>
</evidence>
<proteinExistence type="predicted"/>
<protein>
    <submittedName>
        <fullName evidence="2">Hypothetical_protein</fullName>
    </submittedName>
</protein>
<reference evidence="1" key="1">
    <citation type="submission" date="2023-06" db="EMBL/GenBank/DDBJ databases">
        <authorList>
            <person name="Kurt Z."/>
        </authorList>
    </citation>
    <scope>NUCLEOTIDE SEQUENCE</scope>
</reference>
<gene>
    <name evidence="2" type="ORF">HINF_LOCUS32881</name>
    <name evidence="1" type="ORF">HINF_LOCUS50323</name>
</gene>
<name>A0AA86QRG0_9EUKA</name>
<reference evidence="2 3" key="2">
    <citation type="submission" date="2024-07" db="EMBL/GenBank/DDBJ databases">
        <authorList>
            <person name="Akdeniz Z."/>
        </authorList>
    </citation>
    <scope>NUCLEOTIDE SEQUENCE [LARGE SCALE GENOMIC DNA]</scope>
</reference>
<organism evidence="1">
    <name type="scientific">Hexamita inflata</name>
    <dbReference type="NCBI Taxonomy" id="28002"/>
    <lineage>
        <taxon>Eukaryota</taxon>
        <taxon>Metamonada</taxon>
        <taxon>Diplomonadida</taxon>
        <taxon>Hexamitidae</taxon>
        <taxon>Hexamitinae</taxon>
        <taxon>Hexamita</taxon>
    </lineage>
</organism>
<dbReference type="EMBL" id="CAXDID020000113">
    <property type="protein sequence ID" value="CAL6030004.1"/>
    <property type="molecule type" value="Genomic_DNA"/>
</dbReference>